<reference evidence="1 2" key="1">
    <citation type="submission" date="2019-07" db="EMBL/GenBank/DDBJ databases">
        <authorList>
            <person name="Abdullah A."/>
            <person name="Lima G.C."/>
            <person name="Cuneo C.K."/>
            <person name="Ennest D.C."/>
            <person name="Fritz K.J."/>
            <person name="Johnson B.T."/>
            <person name="Larson S.M."/>
            <person name="Lemunyete M.N."/>
            <person name="Murray M.B."/>
            <person name="Osmond D.E."/>
            <person name="Patras K.A."/>
            <person name="Ransibrahmanakul S."/>
            <person name="Simpson K.A."/>
            <person name="Thull B.S."/>
            <person name="Wetzel S."/>
            <person name="Bonilla J.A."/>
            <person name="Klyczek K."/>
            <person name="Garlena R.A."/>
            <person name="Russell D.A."/>
            <person name="Pope W.H."/>
            <person name="Jacobs-Sera D."/>
            <person name="Hatfull G.F."/>
        </authorList>
    </citation>
    <scope>NUCLEOTIDE SEQUENCE [LARGE SCALE GENOMIC DNA]</scope>
</reference>
<dbReference type="RefSeq" id="YP_010660607.1">
    <property type="nucleotide sequence ID" value="NC_070877.1"/>
</dbReference>
<evidence type="ECO:0000313" key="1">
    <source>
        <dbReference type="EMBL" id="QED11729.1"/>
    </source>
</evidence>
<dbReference type="Proteomes" id="UP000321915">
    <property type="component" value="Segment"/>
</dbReference>
<name>A0A5B8WI36_9CAUD</name>
<evidence type="ECO:0008006" key="3">
    <source>
        <dbReference type="Google" id="ProtNLM"/>
    </source>
</evidence>
<dbReference type="EMBL" id="MN183282">
    <property type="protein sequence ID" value="QED11729.1"/>
    <property type="molecule type" value="Genomic_DNA"/>
</dbReference>
<accession>A0A5B8WI36</accession>
<proteinExistence type="predicted"/>
<gene>
    <name evidence="1" type="primary">241</name>
    <name evidence="1" type="ORF">SEA_QUI_241</name>
</gene>
<evidence type="ECO:0000313" key="2">
    <source>
        <dbReference type="Proteomes" id="UP000321915"/>
    </source>
</evidence>
<keyword evidence="2" id="KW-1185">Reference proteome</keyword>
<dbReference type="KEGG" id="vg:77936601"/>
<sequence length="84" mass="9594">MSNEEVPYTKVTIIFEQGDKVRTITIPKAKDVDFSTVSTSDFDLFRTMAPSQDLQVDMALKAIFDEDYGQTLLIDDHVKRSFND</sequence>
<organism evidence="1 2">
    <name type="scientific">Arthrobacter phage Qui</name>
    <dbReference type="NCBI Taxonomy" id="2603260"/>
    <lineage>
        <taxon>Viruses</taxon>
        <taxon>Duplodnaviria</taxon>
        <taxon>Heunggongvirae</taxon>
        <taxon>Uroviricota</taxon>
        <taxon>Caudoviricetes</taxon>
        <taxon>Quivirus</taxon>
        <taxon>Quivirus qui</taxon>
    </lineage>
</organism>
<protein>
    <recommendedName>
        <fullName evidence="3">Tail assembly chaperone</fullName>
    </recommendedName>
</protein>
<dbReference type="GeneID" id="77936601"/>